<comment type="caution">
    <text evidence="5">The sequence shown here is derived from an EMBL/GenBank/DDBJ whole genome shotgun (WGS) entry which is preliminary data.</text>
</comment>
<dbReference type="PANTHER" id="PTHR42648">
    <property type="entry name" value="TRANSPOSASE, PUTATIVE-RELATED"/>
    <property type="match status" value="1"/>
</dbReference>
<organism evidence="5 6">
    <name type="scientific">Rubroshorea leprosula</name>
    <dbReference type="NCBI Taxonomy" id="152421"/>
    <lineage>
        <taxon>Eukaryota</taxon>
        <taxon>Viridiplantae</taxon>
        <taxon>Streptophyta</taxon>
        <taxon>Embryophyta</taxon>
        <taxon>Tracheophyta</taxon>
        <taxon>Spermatophyta</taxon>
        <taxon>Magnoliopsida</taxon>
        <taxon>eudicotyledons</taxon>
        <taxon>Gunneridae</taxon>
        <taxon>Pentapetalae</taxon>
        <taxon>rosids</taxon>
        <taxon>malvids</taxon>
        <taxon>Malvales</taxon>
        <taxon>Dipterocarpaceae</taxon>
        <taxon>Rubroshorea</taxon>
    </lineage>
</organism>
<dbReference type="Proteomes" id="UP001054252">
    <property type="component" value="Unassembled WGS sequence"/>
</dbReference>
<dbReference type="Pfam" id="PF22936">
    <property type="entry name" value="Pol_BBD"/>
    <property type="match status" value="1"/>
</dbReference>
<evidence type="ECO:0000313" key="5">
    <source>
        <dbReference type="EMBL" id="GKU90158.1"/>
    </source>
</evidence>
<dbReference type="Pfam" id="PF07727">
    <property type="entry name" value="RVT_2"/>
    <property type="match status" value="1"/>
</dbReference>
<dbReference type="InterPro" id="IPR012337">
    <property type="entry name" value="RNaseH-like_sf"/>
</dbReference>
<dbReference type="PROSITE" id="PS50994">
    <property type="entry name" value="INTEGRASE"/>
    <property type="match status" value="1"/>
</dbReference>
<dbReference type="SUPFAM" id="SSF53098">
    <property type="entry name" value="Ribonuclease H-like"/>
    <property type="match status" value="1"/>
</dbReference>
<dbReference type="InterPro" id="IPR036397">
    <property type="entry name" value="RNaseH_sf"/>
</dbReference>
<gene>
    <name evidence="5" type="ORF">SLEP1_g4195</name>
</gene>
<dbReference type="GO" id="GO:0046872">
    <property type="term" value="F:metal ion binding"/>
    <property type="evidence" value="ECO:0007669"/>
    <property type="project" value="UniProtKB-KW"/>
</dbReference>
<dbReference type="AlphaFoldDB" id="A0AAV5HMW5"/>
<reference evidence="5 6" key="1">
    <citation type="journal article" date="2021" name="Commun. Biol.">
        <title>The genome of Shorea leprosula (Dipterocarpaceae) highlights the ecological relevance of drought in aseasonal tropical rainforests.</title>
        <authorList>
            <person name="Ng K.K.S."/>
            <person name="Kobayashi M.J."/>
            <person name="Fawcett J.A."/>
            <person name="Hatakeyama M."/>
            <person name="Paape T."/>
            <person name="Ng C.H."/>
            <person name="Ang C.C."/>
            <person name="Tnah L.H."/>
            <person name="Lee C.T."/>
            <person name="Nishiyama T."/>
            <person name="Sese J."/>
            <person name="O'Brien M.J."/>
            <person name="Copetti D."/>
            <person name="Mohd Noor M.I."/>
            <person name="Ong R.C."/>
            <person name="Putra M."/>
            <person name="Sireger I.Z."/>
            <person name="Indrioko S."/>
            <person name="Kosugi Y."/>
            <person name="Izuno A."/>
            <person name="Isagi Y."/>
            <person name="Lee S.L."/>
            <person name="Shimizu K.K."/>
        </authorList>
    </citation>
    <scope>NUCLEOTIDE SEQUENCE [LARGE SCALE GENOMIC DNA]</scope>
    <source>
        <strain evidence="5">214</strain>
    </source>
</reference>
<dbReference type="GO" id="GO:0006508">
    <property type="term" value="P:proteolysis"/>
    <property type="evidence" value="ECO:0007669"/>
    <property type="project" value="UniProtKB-KW"/>
</dbReference>
<dbReference type="GO" id="GO:0015074">
    <property type="term" value="P:DNA integration"/>
    <property type="evidence" value="ECO:0007669"/>
    <property type="project" value="InterPro"/>
</dbReference>
<feature type="domain" description="Integrase catalytic" evidence="4">
    <location>
        <begin position="72"/>
        <end position="194"/>
    </location>
</feature>
<evidence type="ECO:0000259" key="4">
    <source>
        <dbReference type="PROSITE" id="PS50994"/>
    </source>
</evidence>
<dbReference type="GO" id="GO:0008233">
    <property type="term" value="F:peptidase activity"/>
    <property type="evidence" value="ECO:0007669"/>
    <property type="project" value="UniProtKB-KW"/>
</dbReference>
<keyword evidence="2" id="KW-0479">Metal-binding</keyword>
<accession>A0AAV5HMW5</accession>
<sequence>MLMENFLWSKEYWTVVEAGVPELAAGLDAAQRAKIENEKLKDLKAKNYLFQAIDWAILETFLNKNDDASLFMVCHPQEASKKNLWYLDIGYSNHMCGDKSVFSYLDEYYQDKVKFGDNSTIAVKEREKTKSETLAAFKFFKVLAENKASRSVKVLHIDRGGEFNLKEFADFCESNGIKRQLTVAYTPQQNGTAKESLLAASKCSTGGSLPTSLELESGSSSRPQRKKRRLTWLEDYEVTNLPQDDVPINHFALFAYCDPLTYEEAVKEEKWQKAMTEEIGSIERNQTWKLTDLPEGHRTIGVKWIYKTKLKENGEVDKFKARLMAKGHKQEFGIDYQEVFAPIARMDTIKLVIALAAQNSWPIYQLDVNRPFCMEIYKNM</sequence>
<dbReference type="EMBL" id="BPVZ01000004">
    <property type="protein sequence ID" value="GKU90158.1"/>
    <property type="molecule type" value="Genomic_DNA"/>
</dbReference>
<proteinExistence type="predicted"/>
<keyword evidence="1" id="KW-0645">Protease</keyword>
<dbReference type="InterPro" id="IPR001584">
    <property type="entry name" value="Integrase_cat-core"/>
</dbReference>
<dbReference type="Gene3D" id="3.30.420.10">
    <property type="entry name" value="Ribonuclease H-like superfamily/Ribonuclease H"/>
    <property type="match status" value="1"/>
</dbReference>
<evidence type="ECO:0000256" key="2">
    <source>
        <dbReference type="ARBA" id="ARBA00022723"/>
    </source>
</evidence>
<evidence type="ECO:0000256" key="3">
    <source>
        <dbReference type="ARBA" id="ARBA00022801"/>
    </source>
</evidence>
<protein>
    <recommendedName>
        <fullName evidence="4">Integrase catalytic domain-containing protein</fullName>
    </recommendedName>
</protein>
<dbReference type="InterPro" id="IPR054722">
    <property type="entry name" value="PolX-like_BBD"/>
</dbReference>
<keyword evidence="3" id="KW-0378">Hydrolase</keyword>
<name>A0AAV5HMW5_9ROSI</name>
<dbReference type="InterPro" id="IPR039537">
    <property type="entry name" value="Retrotran_Ty1/copia-like"/>
</dbReference>
<dbReference type="PANTHER" id="PTHR42648:SF18">
    <property type="entry name" value="RETROTRANSPOSON, UNCLASSIFIED-LIKE PROTEIN"/>
    <property type="match status" value="1"/>
</dbReference>
<dbReference type="GO" id="GO:0003676">
    <property type="term" value="F:nucleic acid binding"/>
    <property type="evidence" value="ECO:0007669"/>
    <property type="project" value="InterPro"/>
</dbReference>
<dbReference type="InterPro" id="IPR013103">
    <property type="entry name" value="RVT_2"/>
</dbReference>
<keyword evidence="6" id="KW-1185">Reference proteome</keyword>
<evidence type="ECO:0000256" key="1">
    <source>
        <dbReference type="ARBA" id="ARBA00022670"/>
    </source>
</evidence>
<evidence type="ECO:0000313" key="6">
    <source>
        <dbReference type="Proteomes" id="UP001054252"/>
    </source>
</evidence>